<evidence type="ECO:0000256" key="1">
    <source>
        <dbReference type="SAM" id="MobiDB-lite"/>
    </source>
</evidence>
<dbReference type="Gramene" id="OE9A037014T1">
    <property type="protein sequence ID" value="OE9A037014C1"/>
    <property type="gene ID" value="OE9A037014"/>
</dbReference>
<sequence>MDKHHPKQSSVDVLDSRFFAVDSSKREAVFDGEEISAGRTLVHRKPGVGWKGNEGRGTNGNDDEGGGGEKVTPGINCSRLKDGDKVQNFASTIEITNQSPVDEDFDENTVELTKASVECVAENQTFGDKKLIFIQTFAIK</sequence>
<organism evidence="2 3">
    <name type="scientific">Olea europaea subsp. europaea</name>
    <dbReference type="NCBI Taxonomy" id="158383"/>
    <lineage>
        <taxon>Eukaryota</taxon>
        <taxon>Viridiplantae</taxon>
        <taxon>Streptophyta</taxon>
        <taxon>Embryophyta</taxon>
        <taxon>Tracheophyta</taxon>
        <taxon>Spermatophyta</taxon>
        <taxon>Magnoliopsida</taxon>
        <taxon>eudicotyledons</taxon>
        <taxon>Gunneridae</taxon>
        <taxon>Pentapetalae</taxon>
        <taxon>asterids</taxon>
        <taxon>lamiids</taxon>
        <taxon>Lamiales</taxon>
        <taxon>Oleaceae</taxon>
        <taxon>Oleeae</taxon>
        <taxon>Olea</taxon>
    </lineage>
</organism>
<protein>
    <submittedName>
        <fullName evidence="2">Uncharacterized protein</fullName>
    </submittedName>
</protein>
<evidence type="ECO:0000313" key="3">
    <source>
        <dbReference type="Proteomes" id="UP000594638"/>
    </source>
</evidence>
<feature type="compositionally biased region" description="Gly residues" evidence="1">
    <location>
        <begin position="49"/>
        <end position="58"/>
    </location>
</feature>
<dbReference type="Proteomes" id="UP000594638">
    <property type="component" value="Unassembled WGS sequence"/>
</dbReference>
<feature type="region of interest" description="Disordered" evidence="1">
    <location>
        <begin position="44"/>
        <end position="77"/>
    </location>
</feature>
<evidence type="ECO:0000313" key="2">
    <source>
        <dbReference type="EMBL" id="CAA2999128.1"/>
    </source>
</evidence>
<dbReference type="AlphaFoldDB" id="A0A8S0T2U7"/>
<proteinExistence type="predicted"/>
<name>A0A8S0T2U7_OLEEU</name>
<gene>
    <name evidence="2" type="ORF">OLEA9_A037014</name>
</gene>
<reference evidence="2 3" key="1">
    <citation type="submission" date="2019-12" db="EMBL/GenBank/DDBJ databases">
        <authorList>
            <person name="Alioto T."/>
            <person name="Alioto T."/>
            <person name="Gomez Garrido J."/>
        </authorList>
    </citation>
    <scope>NUCLEOTIDE SEQUENCE [LARGE SCALE GENOMIC DNA]</scope>
</reference>
<accession>A0A8S0T2U7</accession>
<keyword evidence="3" id="KW-1185">Reference proteome</keyword>
<dbReference type="EMBL" id="CACTIH010005617">
    <property type="protein sequence ID" value="CAA2999128.1"/>
    <property type="molecule type" value="Genomic_DNA"/>
</dbReference>
<comment type="caution">
    <text evidence="2">The sequence shown here is derived from an EMBL/GenBank/DDBJ whole genome shotgun (WGS) entry which is preliminary data.</text>
</comment>